<organism evidence="2 3">
    <name type="scientific">Leptomonas pyrrhocoris</name>
    <name type="common">Firebug parasite</name>
    <dbReference type="NCBI Taxonomy" id="157538"/>
    <lineage>
        <taxon>Eukaryota</taxon>
        <taxon>Discoba</taxon>
        <taxon>Euglenozoa</taxon>
        <taxon>Kinetoplastea</taxon>
        <taxon>Metakinetoplastina</taxon>
        <taxon>Trypanosomatida</taxon>
        <taxon>Trypanosomatidae</taxon>
        <taxon>Leishmaniinae</taxon>
        <taxon>Leptomonas</taxon>
    </lineage>
</organism>
<proteinExistence type="predicted"/>
<evidence type="ECO:0000313" key="2">
    <source>
        <dbReference type="EMBL" id="KPA76145.1"/>
    </source>
</evidence>
<feature type="compositionally biased region" description="Low complexity" evidence="1">
    <location>
        <begin position="16"/>
        <end position="29"/>
    </location>
</feature>
<dbReference type="VEuPathDB" id="TriTrypDB:LpyrH10_21_0480"/>
<accession>A0A0M9FU57</accession>
<evidence type="ECO:0000256" key="1">
    <source>
        <dbReference type="SAM" id="MobiDB-lite"/>
    </source>
</evidence>
<dbReference type="AlphaFoldDB" id="A0A0M9FU57"/>
<gene>
    <name evidence="2" type="ORF">ABB37_07912</name>
</gene>
<sequence>MREEVADVRGQSNDVAARVATAEAAQRRPAAPPSAPRTEKGPEASLQPECVVAWVAQCSPADQRRLAQLLLPHLRPALSDAIRDEVQHQLRAVRTEHREELREIEGRLRAYVEAEEAVVDAQQNAASQRRSGGAGSPAQPAESSAPLWAGFSSGDAFNAHLRATARAVLVEEDDRRYSLANDNERRHEMRVRELQRHWQATLVEAQHTWKAEWRSMLHAAEEAWTRQAQAPLQQHADLLQKIVTTLTRDVTHLHERQDAQAASVQESLHKEREMRQREQAKFAERVEQSVRQLLPREVESACARYHVQRERTAATELCGTRATHGSSGSGASPLLPPTASAQLTAEELRLSVVQPALEHMRRLLASHQEMMDAVVEGRCRRAEGVMEGSRHVWLQNVTELRGKVSSLRSDVRGAFNELCSNLNVASPAL</sequence>
<name>A0A0M9FU57_LEPPY</name>
<dbReference type="Proteomes" id="UP000037923">
    <property type="component" value="Unassembled WGS sequence"/>
</dbReference>
<comment type="caution">
    <text evidence="2">The sequence shown here is derived from an EMBL/GenBank/DDBJ whole genome shotgun (WGS) entry which is preliminary data.</text>
</comment>
<dbReference type="OrthoDB" id="273841at2759"/>
<dbReference type="EMBL" id="LGTL01000021">
    <property type="protein sequence ID" value="KPA76145.1"/>
    <property type="molecule type" value="Genomic_DNA"/>
</dbReference>
<feature type="region of interest" description="Disordered" evidence="1">
    <location>
        <begin position="122"/>
        <end position="147"/>
    </location>
</feature>
<feature type="region of interest" description="Disordered" evidence="1">
    <location>
        <begin position="1"/>
        <end position="44"/>
    </location>
</feature>
<protein>
    <submittedName>
        <fullName evidence="2">Uncharacterized protein</fullName>
    </submittedName>
</protein>
<keyword evidence="3" id="KW-1185">Reference proteome</keyword>
<dbReference type="GeneID" id="26908197"/>
<reference evidence="2 3" key="1">
    <citation type="submission" date="2015-07" db="EMBL/GenBank/DDBJ databases">
        <title>High-quality genome of monoxenous trypanosomatid Leptomonas pyrrhocoris.</title>
        <authorList>
            <person name="Flegontov P."/>
            <person name="Butenko A."/>
            <person name="Firsov S."/>
            <person name="Vlcek C."/>
            <person name="Logacheva M.D."/>
            <person name="Field M."/>
            <person name="Filatov D."/>
            <person name="Flegontova O."/>
            <person name="Gerasimov E."/>
            <person name="Jackson A.P."/>
            <person name="Kelly S."/>
            <person name="Opperdoes F."/>
            <person name="O'Reilly A."/>
            <person name="Votypka J."/>
            <person name="Yurchenko V."/>
            <person name="Lukes J."/>
        </authorList>
    </citation>
    <scope>NUCLEOTIDE SEQUENCE [LARGE SCALE GENOMIC DNA]</scope>
    <source>
        <strain evidence="2">H10</strain>
    </source>
</reference>
<dbReference type="RefSeq" id="XP_015654584.1">
    <property type="nucleotide sequence ID" value="XM_015806713.1"/>
</dbReference>
<evidence type="ECO:0000313" key="3">
    <source>
        <dbReference type="Proteomes" id="UP000037923"/>
    </source>
</evidence>